<keyword evidence="3" id="KW-1185">Reference proteome</keyword>
<dbReference type="InterPro" id="IPR006311">
    <property type="entry name" value="TAT_signal"/>
</dbReference>
<evidence type="ECO:0000256" key="1">
    <source>
        <dbReference type="SAM" id="SignalP"/>
    </source>
</evidence>
<organism evidence="2 3">
    <name type="scientific">Phytoactinopolyspora mesophila</name>
    <dbReference type="NCBI Taxonomy" id="2650750"/>
    <lineage>
        <taxon>Bacteria</taxon>
        <taxon>Bacillati</taxon>
        <taxon>Actinomycetota</taxon>
        <taxon>Actinomycetes</taxon>
        <taxon>Jiangellales</taxon>
        <taxon>Jiangellaceae</taxon>
        <taxon>Phytoactinopolyspora</taxon>
    </lineage>
</organism>
<protein>
    <submittedName>
        <fullName evidence="2">Uncharacterized protein</fullName>
    </submittedName>
</protein>
<feature type="chain" id="PRO_5029613816" evidence="1">
    <location>
        <begin position="38"/>
        <end position="424"/>
    </location>
</feature>
<gene>
    <name evidence="2" type="ORF">F7O44_05465</name>
</gene>
<feature type="signal peptide" evidence="1">
    <location>
        <begin position="1"/>
        <end position="37"/>
    </location>
</feature>
<dbReference type="EMBL" id="WLZY01000001">
    <property type="protein sequence ID" value="NDL56519.1"/>
    <property type="molecule type" value="Genomic_DNA"/>
</dbReference>
<proteinExistence type="predicted"/>
<dbReference type="AlphaFoldDB" id="A0A7K3LZT2"/>
<reference evidence="2 3" key="1">
    <citation type="submission" date="2019-11" db="EMBL/GenBank/DDBJ databases">
        <authorList>
            <person name="Li X.-J."/>
            <person name="Feng X.-M."/>
        </authorList>
    </citation>
    <scope>NUCLEOTIDE SEQUENCE [LARGE SCALE GENOMIC DNA]</scope>
    <source>
        <strain evidence="2 3">XMNu-373</strain>
    </source>
</reference>
<sequence>MPGALTASAAPFRRRRVLRAAALAVCVAFFGAPAAIAASVDEEPVHAATVEEIIEHLRDDPILVQPSMGMGDSLLAHDVLSEAAAGADIPVYVVLAHLPDEVGPTEQPAEQVAILLREELGDGIFHVDFLESPSAYTGIWGAPDDFDLRNTYMALREAEARGPGEYPRASALFEAVLVVRAAATAGAEPAPSVVDEYASQPWAFIPDFTKPVADAKADRWVATLSTASGVLVAGLIVTTGIARAKPLRAKAGAQARRPAYEAVPEGMPMRARKRLDKARRRFDALSGTELTSEAGELAATAIQAAERVLDTGDELDSVGAYVLALTAEREVDRVREPERQVFRPCLINPLHGEARDTVRVDGSSIDAPVCSACGRRQGAFLSVRKRVRGWEPYVDTSTVWARTGYGALVGDLAEQVLADRSARR</sequence>
<dbReference type="RefSeq" id="WP_162449088.1">
    <property type="nucleotide sequence ID" value="NZ_WLZY01000001.1"/>
</dbReference>
<comment type="caution">
    <text evidence="2">The sequence shown here is derived from an EMBL/GenBank/DDBJ whole genome shotgun (WGS) entry which is preliminary data.</text>
</comment>
<evidence type="ECO:0000313" key="3">
    <source>
        <dbReference type="Proteomes" id="UP000460435"/>
    </source>
</evidence>
<accession>A0A7K3LZT2</accession>
<keyword evidence="1" id="KW-0732">Signal</keyword>
<dbReference type="Proteomes" id="UP000460435">
    <property type="component" value="Unassembled WGS sequence"/>
</dbReference>
<name>A0A7K3LZT2_9ACTN</name>
<evidence type="ECO:0000313" key="2">
    <source>
        <dbReference type="EMBL" id="NDL56519.1"/>
    </source>
</evidence>
<dbReference type="PROSITE" id="PS51318">
    <property type="entry name" value="TAT"/>
    <property type="match status" value="1"/>
</dbReference>